<dbReference type="AlphaFoldDB" id="A0A240UK12"/>
<dbReference type="InterPro" id="IPR025424">
    <property type="entry name" value="YrhK_domain"/>
</dbReference>
<keyword evidence="1" id="KW-0472">Membrane</keyword>
<feature type="transmembrane region" description="Helical" evidence="1">
    <location>
        <begin position="37"/>
        <end position="60"/>
    </location>
</feature>
<evidence type="ECO:0000313" key="4">
    <source>
        <dbReference type="Proteomes" id="UP000194457"/>
    </source>
</evidence>
<sequence length="101" mass="11745">MTEEPTILSNKSNNIDTRDLTLHFNHDMLVVHRRYEVVSIINDVLIGIWFLIGSICFFYSSLMSIGTWLFVIGSAQMLIRPVIRLTRHFHLKRLPQPSGDF</sequence>
<keyword evidence="1" id="KW-1133">Transmembrane helix</keyword>
<reference evidence="3 4" key="1">
    <citation type="submission" date="2017-05" db="EMBL/GenBank/DDBJ databases">
        <authorList>
            <person name="Song R."/>
            <person name="Chenine A.L."/>
            <person name="Ruprecht R.M."/>
        </authorList>
    </citation>
    <scope>NUCLEOTIDE SEQUENCE [LARGE SCALE GENOMIC DNA]</scope>
    <source>
        <strain evidence="3">SW32</strain>
    </source>
</reference>
<feature type="domain" description="YrhK" evidence="2">
    <location>
        <begin position="33"/>
        <end position="88"/>
    </location>
</feature>
<keyword evidence="4" id="KW-1185">Reference proteome</keyword>
<organism evidence="3 4">
    <name type="scientific">Kushneria marisflavi</name>
    <dbReference type="NCBI Taxonomy" id="157779"/>
    <lineage>
        <taxon>Bacteria</taxon>
        <taxon>Pseudomonadati</taxon>
        <taxon>Pseudomonadota</taxon>
        <taxon>Gammaproteobacteria</taxon>
        <taxon>Oceanospirillales</taxon>
        <taxon>Halomonadaceae</taxon>
        <taxon>Kushneria</taxon>
    </lineage>
</organism>
<evidence type="ECO:0000313" key="3">
    <source>
        <dbReference type="EMBL" id="ART61831.1"/>
    </source>
</evidence>
<accession>A0A240UK12</accession>
<evidence type="ECO:0000256" key="1">
    <source>
        <dbReference type="SAM" id="Phobius"/>
    </source>
</evidence>
<keyword evidence="1" id="KW-0812">Transmembrane</keyword>
<dbReference type="KEGG" id="kma:B9H00_01105"/>
<protein>
    <recommendedName>
        <fullName evidence="2">YrhK domain-containing protein</fullName>
    </recommendedName>
</protein>
<dbReference type="Pfam" id="PF14145">
    <property type="entry name" value="YrhK"/>
    <property type="match status" value="1"/>
</dbReference>
<feature type="transmembrane region" description="Helical" evidence="1">
    <location>
        <begin position="66"/>
        <end position="83"/>
    </location>
</feature>
<evidence type="ECO:0000259" key="2">
    <source>
        <dbReference type="Pfam" id="PF14145"/>
    </source>
</evidence>
<dbReference type="Proteomes" id="UP000194457">
    <property type="component" value="Chromosome"/>
</dbReference>
<dbReference type="EMBL" id="CP021358">
    <property type="protein sequence ID" value="ART61831.1"/>
    <property type="molecule type" value="Genomic_DNA"/>
</dbReference>
<dbReference type="OrthoDB" id="5519470at2"/>
<name>A0A240UK12_9GAMM</name>
<proteinExistence type="predicted"/>
<gene>
    <name evidence="3" type="ORF">B9H00_01105</name>
</gene>